<dbReference type="Pfam" id="PF13474">
    <property type="entry name" value="SnoaL_3"/>
    <property type="match status" value="1"/>
</dbReference>
<dbReference type="InterPro" id="IPR032710">
    <property type="entry name" value="NTF2-like_dom_sf"/>
</dbReference>
<dbReference type="Proteomes" id="UP001183420">
    <property type="component" value="Unassembled WGS sequence"/>
</dbReference>
<evidence type="ECO:0000313" key="3">
    <source>
        <dbReference type="Proteomes" id="UP001183420"/>
    </source>
</evidence>
<gene>
    <name evidence="2" type="ORF">RNC47_30485</name>
</gene>
<name>A0ABU2LYL7_9ACTN</name>
<dbReference type="Gene3D" id="3.10.450.50">
    <property type="match status" value="1"/>
</dbReference>
<sequence length="115" mass="12588">MAHIADDVVSYEHDAPLEHVGVDRVREVCRSGLAASSGPVGWEVPGMRVLVDGDLAVAWGLNRMTAEAEDGTTAESWSRGTRVFQRRDGDWVAVHQHLSYPYDPETGEAKTDLTP</sequence>
<keyword evidence="3" id="KW-1185">Reference proteome</keyword>
<evidence type="ECO:0000259" key="1">
    <source>
        <dbReference type="Pfam" id="PF13474"/>
    </source>
</evidence>
<dbReference type="InterPro" id="IPR037401">
    <property type="entry name" value="SnoaL-like"/>
</dbReference>
<comment type="caution">
    <text evidence="2">The sequence shown here is derived from an EMBL/GenBank/DDBJ whole genome shotgun (WGS) entry which is preliminary data.</text>
</comment>
<organism evidence="2 3">
    <name type="scientific">Streptomyces millisiae</name>
    <dbReference type="NCBI Taxonomy" id="3075542"/>
    <lineage>
        <taxon>Bacteria</taxon>
        <taxon>Bacillati</taxon>
        <taxon>Actinomycetota</taxon>
        <taxon>Actinomycetes</taxon>
        <taxon>Kitasatosporales</taxon>
        <taxon>Streptomycetaceae</taxon>
        <taxon>Streptomyces</taxon>
    </lineage>
</organism>
<evidence type="ECO:0000313" key="2">
    <source>
        <dbReference type="EMBL" id="MDT0322649.1"/>
    </source>
</evidence>
<accession>A0ABU2LYL7</accession>
<dbReference type="EMBL" id="JAVREM010000069">
    <property type="protein sequence ID" value="MDT0322649.1"/>
    <property type="molecule type" value="Genomic_DNA"/>
</dbReference>
<protein>
    <submittedName>
        <fullName evidence="2">Nuclear transport factor 2 family protein</fullName>
    </submittedName>
</protein>
<feature type="domain" description="SnoaL-like" evidence="1">
    <location>
        <begin position="2"/>
        <end position="102"/>
    </location>
</feature>
<proteinExistence type="predicted"/>
<reference evidence="3" key="1">
    <citation type="submission" date="2023-07" db="EMBL/GenBank/DDBJ databases">
        <title>30 novel species of actinomycetes from the DSMZ collection.</title>
        <authorList>
            <person name="Nouioui I."/>
        </authorList>
    </citation>
    <scope>NUCLEOTIDE SEQUENCE [LARGE SCALE GENOMIC DNA]</scope>
    <source>
        <strain evidence="3">DSM 44918</strain>
    </source>
</reference>
<dbReference type="SUPFAM" id="SSF54427">
    <property type="entry name" value="NTF2-like"/>
    <property type="match status" value="1"/>
</dbReference>